<evidence type="ECO:0000313" key="2">
    <source>
        <dbReference type="EMBL" id="GIM89716.1"/>
    </source>
</evidence>
<comment type="caution">
    <text evidence="2">The sequence shown here is derived from an EMBL/GenBank/DDBJ whole genome shotgun (WGS) entry which is preliminary data.</text>
</comment>
<evidence type="ECO:0000313" key="3">
    <source>
        <dbReference type="Proteomes" id="UP000677082"/>
    </source>
</evidence>
<dbReference type="Proteomes" id="UP000677082">
    <property type="component" value="Unassembled WGS sequence"/>
</dbReference>
<evidence type="ECO:0000256" key="1">
    <source>
        <dbReference type="SAM" id="MobiDB-lite"/>
    </source>
</evidence>
<proteinExistence type="predicted"/>
<accession>A0A919T7X7</accession>
<sequence length="217" mass="22648">MVAPDDGGDMNDRRFAVLGAAALLLLAGCAGPGERPQGPPTEPAAAITTPPGKDTLPCTRAAAVKPGRSATAAATAEPADDSPLPRPSDEYRDEAYRGEMMQRQMRANRMFLDRHELPKSAVPGAVRCALAAEDALKPLAETRKFDQAAVTRALAAHGLPHATVRKPATHDVGYGDGFTIAAWTGQACVLGWISRANGYQVEYGSQTADGGCLPAAD</sequence>
<dbReference type="AlphaFoldDB" id="A0A919T7X7"/>
<name>A0A919T7X7_9ACTN</name>
<reference evidence="2 3" key="1">
    <citation type="submission" date="2021-03" db="EMBL/GenBank/DDBJ databases">
        <title>Whole genome shotgun sequence of Actinoplanes toevensis NBRC 105298.</title>
        <authorList>
            <person name="Komaki H."/>
            <person name="Tamura T."/>
        </authorList>
    </citation>
    <scope>NUCLEOTIDE SEQUENCE [LARGE SCALE GENOMIC DNA]</scope>
    <source>
        <strain evidence="2 3">NBRC 105298</strain>
    </source>
</reference>
<gene>
    <name evidence="2" type="ORF">Ato02nite_015090</name>
</gene>
<organism evidence="2 3">
    <name type="scientific">Paractinoplanes toevensis</name>
    <dbReference type="NCBI Taxonomy" id="571911"/>
    <lineage>
        <taxon>Bacteria</taxon>
        <taxon>Bacillati</taxon>
        <taxon>Actinomycetota</taxon>
        <taxon>Actinomycetes</taxon>
        <taxon>Micromonosporales</taxon>
        <taxon>Micromonosporaceae</taxon>
        <taxon>Paractinoplanes</taxon>
    </lineage>
</organism>
<keyword evidence="3" id="KW-1185">Reference proteome</keyword>
<protein>
    <submittedName>
        <fullName evidence="2">Uncharacterized protein</fullName>
    </submittedName>
</protein>
<feature type="region of interest" description="Disordered" evidence="1">
    <location>
        <begin position="29"/>
        <end position="92"/>
    </location>
</feature>
<dbReference type="EMBL" id="BOQN01000019">
    <property type="protein sequence ID" value="GIM89716.1"/>
    <property type="molecule type" value="Genomic_DNA"/>
</dbReference>